<name>A0A9D4U579_ADICA</name>
<protein>
    <recommendedName>
        <fullName evidence="4">AT-rich interactive domain-containing protein 2</fullName>
    </recommendedName>
</protein>
<organism evidence="2 3">
    <name type="scientific">Adiantum capillus-veneris</name>
    <name type="common">Maidenhair fern</name>
    <dbReference type="NCBI Taxonomy" id="13818"/>
    <lineage>
        <taxon>Eukaryota</taxon>
        <taxon>Viridiplantae</taxon>
        <taxon>Streptophyta</taxon>
        <taxon>Embryophyta</taxon>
        <taxon>Tracheophyta</taxon>
        <taxon>Polypodiopsida</taxon>
        <taxon>Polypodiidae</taxon>
        <taxon>Polypodiales</taxon>
        <taxon>Pteridineae</taxon>
        <taxon>Pteridaceae</taxon>
        <taxon>Vittarioideae</taxon>
        <taxon>Adiantum</taxon>
    </lineage>
</organism>
<feature type="region of interest" description="Disordered" evidence="1">
    <location>
        <begin position="212"/>
        <end position="252"/>
    </location>
</feature>
<feature type="compositionally biased region" description="Acidic residues" evidence="1">
    <location>
        <begin position="235"/>
        <end position="251"/>
    </location>
</feature>
<evidence type="ECO:0000313" key="2">
    <source>
        <dbReference type="EMBL" id="KAI5061565.1"/>
    </source>
</evidence>
<evidence type="ECO:0000313" key="3">
    <source>
        <dbReference type="Proteomes" id="UP000886520"/>
    </source>
</evidence>
<accession>A0A9D4U579</accession>
<sequence>MGTQALWCFQWAQNSATVDALNVTTAGFGEDFDCEGHSITPRKRVPLGSEFQAEIPKRFPTNNNRTCRSDCELDSLRWLGERVWPMQETKLLTCEGAALRADYRHQECSCKFQDTLECVRLHIKEKREVLKSELGEAFSMWGFDEMGEIVAEKWTHEEQCAFQELVRRNPQSFWHDLFDHFPTKGMTDFVSYYFNVFVLRRRAIQNRINPANIDSDDDEMVLERDERDSDSMLESNEEVGQDAASEDEEENGVMSWPVKDSLVGKCLQGVETARGGEFVESAGSTHEQIAASAGRETSSEGCCGTSNVEDRSAAWELLAWDTKSHGNSAHCVIEHSDKEGWASPLCSTQDELISTKGMMEEFFGSDVGENSK</sequence>
<proteinExistence type="predicted"/>
<comment type="caution">
    <text evidence="2">The sequence shown here is derived from an EMBL/GenBank/DDBJ whole genome shotgun (WGS) entry which is preliminary data.</text>
</comment>
<dbReference type="Proteomes" id="UP000886520">
    <property type="component" value="Chromosome 23"/>
</dbReference>
<keyword evidence="3" id="KW-1185">Reference proteome</keyword>
<dbReference type="PANTHER" id="PTHR46872:SF10">
    <property type="entry name" value="MYB-LIKE DOMAIN-CONTAINING PROTEIN"/>
    <property type="match status" value="1"/>
</dbReference>
<dbReference type="PANTHER" id="PTHR46872">
    <property type="entry name" value="DNA BINDING PROTEIN"/>
    <property type="match status" value="1"/>
</dbReference>
<feature type="compositionally biased region" description="Basic and acidic residues" evidence="1">
    <location>
        <begin position="221"/>
        <end position="230"/>
    </location>
</feature>
<dbReference type="OrthoDB" id="1938591at2759"/>
<gene>
    <name evidence="2" type="ORF">GOP47_0024070</name>
</gene>
<dbReference type="InterPro" id="IPR001005">
    <property type="entry name" value="SANT/Myb"/>
</dbReference>
<reference evidence="2" key="1">
    <citation type="submission" date="2021-01" db="EMBL/GenBank/DDBJ databases">
        <title>Adiantum capillus-veneris genome.</title>
        <authorList>
            <person name="Fang Y."/>
            <person name="Liao Q."/>
        </authorList>
    </citation>
    <scope>NUCLEOTIDE SEQUENCE</scope>
    <source>
        <strain evidence="2">H3</strain>
        <tissue evidence="2">Leaf</tissue>
    </source>
</reference>
<dbReference type="AlphaFoldDB" id="A0A9D4U579"/>
<evidence type="ECO:0000256" key="1">
    <source>
        <dbReference type="SAM" id="MobiDB-lite"/>
    </source>
</evidence>
<evidence type="ECO:0008006" key="4">
    <source>
        <dbReference type="Google" id="ProtNLM"/>
    </source>
</evidence>
<dbReference type="EMBL" id="JABFUD020000023">
    <property type="protein sequence ID" value="KAI5061565.1"/>
    <property type="molecule type" value="Genomic_DNA"/>
</dbReference>
<dbReference type="CDD" id="cd00167">
    <property type="entry name" value="SANT"/>
    <property type="match status" value="1"/>
</dbReference>